<dbReference type="VEuPathDB" id="FungiDB:C8Q69DRAFT_247663"/>
<sequence length="345" mass="39527">MKDDDENWTLRKQKAHVYQKLNNPNIPTNLRSTPESFTDSRIVRLLREVMCRDYLDISFSNAPVRARRVLTPRNEALDFLRHPTTRNTVSDPSYATASSMISGEMALINLEWCARGDEAVTTEWCTLSRLPPEKRPEALTQIAYIAWFRWKVQERVFCVAEELIRVGLLSLEAIYAPMNLWEATPSVASVMAALECFTIPQSCMDYEEKICGTYFIQPVQWLATLIVRSCSDWTSIIDRLSTIPVLGELDSKLASSFRQGLRKFTVNPDEKEEALIEIPAYGFWLPHGTKLADFHAKWTGRYSRVIEAYKDCTKKDWESSEDIERSMANLLAMELQAHGLEVSQA</sequence>
<comment type="caution">
    <text evidence="1">The sequence shown here is derived from an EMBL/GenBank/DDBJ whole genome shotgun (WGS) entry which is preliminary data.</text>
</comment>
<dbReference type="GeneID" id="39595831"/>
<evidence type="ECO:0000313" key="2">
    <source>
        <dbReference type="Proteomes" id="UP000283841"/>
    </source>
</evidence>
<dbReference type="EMBL" id="RCNU01000004">
    <property type="protein sequence ID" value="RWQ96474.1"/>
    <property type="molecule type" value="Genomic_DNA"/>
</dbReference>
<organism evidence="1 2">
    <name type="scientific">Byssochlamys spectabilis</name>
    <name type="common">Paecilomyces variotii</name>
    <dbReference type="NCBI Taxonomy" id="264951"/>
    <lineage>
        <taxon>Eukaryota</taxon>
        <taxon>Fungi</taxon>
        <taxon>Dikarya</taxon>
        <taxon>Ascomycota</taxon>
        <taxon>Pezizomycotina</taxon>
        <taxon>Eurotiomycetes</taxon>
        <taxon>Eurotiomycetidae</taxon>
        <taxon>Eurotiales</taxon>
        <taxon>Thermoascaceae</taxon>
        <taxon>Paecilomyces</taxon>
    </lineage>
</organism>
<accession>A0A443HXK9</accession>
<dbReference type="RefSeq" id="XP_028486119.1">
    <property type="nucleotide sequence ID" value="XM_028626554.1"/>
</dbReference>
<proteinExistence type="predicted"/>
<keyword evidence="2" id="KW-1185">Reference proteome</keyword>
<name>A0A443HXK9_BYSSP</name>
<gene>
    <name evidence="1" type="ORF">C8Q69DRAFT_247663</name>
</gene>
<dbReference type="Proteomes" id="UP000283841">
    <property type="component" value="Unassembled WGS sequence"/>
</dbReference>
<dbReference type="AlphaFoldDB" id="A0A443HXK9"/>
<protein>
    <submittedName>
        <fullName evidence="1">Uncharacterized protein</fullName>
    </submittedName>
</protein>
<evidence type="ECO:0000313" key="1">
    <source>
        <dbReference type="EMBL" id="RWQ96474.1"/>
    </source>
</evidence>
<reference evidence="1 2" key="1">
    <citation type="journal article" date="2018" name="Front. Microbiol.">
        <title>Genomic and genetic insights into a cosmopolitan fungus, Paecilomyces variotii (Eurotiales).</title>
        <authorList>
            <person name="Urquhart A.S."/>
            <person name="Mondo S.J."/>
            <person name="Makela M.R."/>
            <person name="Hane J.K."/>
            <person name="Wiebenga A."/>
            <person name="He G."/>
            <person name="Mihaltcheva S."/>
            <person name="Pangilinan J."/>
            <person name="Lipzen A."/>
            <person name="Barry K."/>
            <person name="de Vries R.P."/>
            <person name="Grigoriev I.V."/>
            <person name="Idnurm A."/>
        </authorList>
    </citation>
    <scope>NUCLEOTIDE SEQUENCE [LARGE SCALE GENOMIC DNA]</scope>
    <source>
        <strain evidence="1 2">CBS 101075</strain>
    </source>
</reference>